<keyword evidence="1" id="KW-0812">Transmembrane</keyword>
<dbReference type="SUPFAM" id="SSF53254">
    <property type="entry name" value="Phosphoglycerate mutase-like"/>
    <property type="match status" value="1"/>
</dbReference>
<reference evidence="2 3" key="1">
    <citation type="journal article" date="2018" name="Sci. Rep.">
        <title>Genomic signatures of local adaptation to the degree of environmental predictability in rotifers.</title>
        <authorList>
            <person name="Franch-Gras L."/>
            <person name="Hahn C."/>
            <person name="Garcia-Roger E.M."/>
            <person name="Carmona M.J."/>
            <person name="Serra M."/>
            <person name="Gomez A."/>
        </authorList>
    </citation>
    <scope>NUCLEOTIDE SEQUENCE [LARGE SCALE GENOMIC DNA]</scope>
    <source>
        <strain evidence="2">HYR1</strain>
    </source>
</reference>
<organism evidence="2 3">
    <name type="scientific">Brachionus plicatilis</name>
    <name type="common">Marine rotifer</name>
    <name type="synonym">Brachionus muelleri</name>
    <dbReference type="NCBI Taxonomy" id="10195"/>
    <lineage>
        <taxon>Eukaryota</taxon>
        <taxon>Metazoa</taxon>
        <taxon>Spiralia</taxon>
        <taxon>Gnathifera</taxon>
        <taxon>Rotifera</taxon>
        <taxon>Eurotatoria</taxon>
        <taxon>Monogononta</taxon>
        <taxon>Pseudotrocha</taxon>
        <taxon>Ploima</taxon>
        <taxon>Brachionidae</taxon>
        <taxon>Brachionus</taxon>
    </lineage>
</organism>
<gene>
    <name evidence="2" type="ORF">BpHYR1_023097</name>
</gene>
<keyword evidence="1" id="KW-1133">Transmembrane helix</keyword>
<comment type="caution">
    <text evidence="2">The sequence shown here is derived from an EMBL/GenBank/DDBJ whole genome shotgun (WGS) entry which is preliminary data.</text>
</comment>
<dbReference type="InterPro" id="IPR029033">
    <property type="entry name" value="His_PPase_superfam"/>
</dbReference>
<dbReference type="AlphaFoldDB" id="A0A3M7T329"/>
<dbReference type="Proteomes" id="UP000276133">
    <property type="component" value="Unassembled WGS sequence"/>
</dbReference>
<evidence type="ECO:0000256" key="1">
    <source>
        <dbReference type="SAM" id="Phobius"/>
    </source>
</evidence>
<name>A0A3M7T329_BRAPC</name>
<sequence>MSSSVTILENQFNDTAEDAEALPKYKRSVGKVFEYLQEYPLTTFTNSNMHIYLFIFLTIKSVTCFNLTDSSLEQIYMFTNQQRGSDNEVISKILCSKFRNSCPYFDQFTPLTIPDLINLRLLGNFLNSTYDLKMPPLRSQTIRIYHSKNENFNISAYKIFSQIYGNQTRKLKETLFFKNLEFPVGSLEYKVMDCYINIKLESENYLRLNLEKQEFLRNVSIESGQNFLDYLNFSMFSNQILNRKCFNKTLPTWAENNLQEVLSGQTYYFKFFFGDRNIAKILSGNLFEHMLQRLRDFRSETVIYLTDDARLCSLLTSLESPCNFKPEIGSSLIFEIRKSARKRFVRVLFLNITENFELKTKEIQFRGCDQFCPLSIFLQAIDKTTGFDPEFEFMIIKKPTTLDHYLSVSQKVFGLLFLSAMIVILILQFMETVFFYFIFVK</sequence>
<keyword evidence="1" id="KW-0472">Membrane</keyword>
<dbReference type="STRING" id="10195.A0A3M7T329"/>
<dbReference type="EMBL" id="REGN01000380">
    <property type="protein sequence ID" value="RNA42337.1"/>
    <property type="molecule type" value="Genomic_DNA"/>
</dbReference>
<accession>A0A3M7T329</accession>
<feature type="transmembrane region" description="Helical" evidence="1">
    <location>
        <begin position="412"/>
        <end position="439"/>
    </location>
</feature>
<proteinExistence type="predicted"/>
<dbReference type="Gene3D" id="3.40.50.1240">
    <property type="entry name" value="Phosphoglycerate mutase-like"/>
    <property type="match status" value="1"/>
</dbReference>
<keyword evidence="3" id="KW-1185">Reference proteome</keyword>
<dbReference type="OrthoDB" id="10181119at2759"/>
<evidence type="ECO:0000313" key="3">
    <source>
        <dbReference type="Proteomes" id="UP000276133"/>
    </source>
</evidence>
<evidence type="ECO:0000313" key="2">
    <source>
        <dbReference type="EMBL" id="RNA42337.1"/>
    </source>
</evidence>
<protein>
    <submittedName>
        <fullName evidence="2">Lysosomal acid phosphatase-like</fullName>
    </submittedName>
</protein>